<feature type="chain" id="PRO_5020685195" evidence="1">
    <location>
        <begin position="28"/>
        <end position="409"/>
    </location>
</feature>
<proteinExistence type="predicted"/>
<dbReference type="RefSeq" id="WP_137088881.1">
    <property type="nucleotide sequence ID" value="NZ_CP028923.1"/>
</dbReference>
<dbReference type="OrthoDB" id="846806at2"/>
<feature type="signal peptide" evidence="1">
    <location>
        <begin position="1"/>
        <end position="27"/>
    </location>
</feature>
<protein>
    <submittedName>
        <fullName evidence="2">DUF4861 domain-containing protein</fullName>
    </submittedName>
</protein>
<keyword evidence="1" id="KW-0732">Signal</keyword>
<evidence type="ECO:0000313" key="3">
    <source>
        <dbReference type="Proteomes" id="UP000298616"/>
    </source>
</evidence>
<dbReference type="Proteomes" id="UP000298616">
    <property type="component" value="Chromosome"/>
</dbReference>
<name>A0A4D7JDF3_9BACT</name>
<sequence>MVNFIRTKYFFLIVVGSMLLFSCGSETSDNQEEKSLVVKIKNPTRLDRTEIVELTDVDKSQFTPGIRQVENGIIEAVDNDNDGTPDKLFLKVSLAPQETKTINLSDTENYEGQEMTQAEISHKVGGEWKDREYEGGVFKNVSQISVPDEHTDHSWFIRYEGPGLESEKVGYRFYLDWRNAVDIFGKKVDTLVLQEIGQDGFDSYHEPADWGMDILKAGKSLGIGSIGYLIGDSVVHFQQTDSVTCEISKNKGLVSSISTTYYGWDTGEEKTTVNSLMSINSDSRAVDHTLTFDTPLQSFCTGIVKNEAAEKIESLVGSNGWAYIATYGKQSLADDNLGLAIIYNTADVNQMVDGNYDHLIEFKPSEKVKYYFLGAWEQESEGIKNKDQFIKYLDEKVKMLNNPVVVTME</sequence>
<dbReference type="KEGG" id="fpf:DCC35_00215"/>
<evidence type="ECO:0000313" key="2">
    <source>
        <dbReference type="EMBL" id="QCK13283.1"/>
    </source>
</evidence>
<dbReference type="Pfam" id="PF16153">
    <property type="entry name" value="DUF4861"/>
    <property type="match status" value="1"/>
</dbReference>
<dbReference type="AlphaFoldDB" id="A0A4D7JDF3"/>
<gene>
    <name evidence="2" type="ORF">DCC35_00215</name>
</gene>
<accession>A0A4D7JDF3</accession>
<reference evidence="2 3" key="1">
    <citation type="submission" date="2018-04" db="EMBL/GenBank/DDBJ databases">
        <title>Complete genome uncultured novel isolate.</title>
        <authorList>
            <person name="Merlino G."/>
        </authorList>
    </citation>
    <scope>NUCLEOTIDE SEQUENCE [LARGE SCALE GENOMIC DNA]</scope>
    <source>
        <strain evidence="3">R1DC9</strain>
    </source>
</reference>
<organism evidence="2 3">
    <name type="scientific">Mangrovivirga cuniculi</name>
    <dbReference type="NCBI Taxonomy" id="2715131"/>
    <lineage>
        <taxon>Bacteria</taxon>
        <taxon>Pseudomonadati</taxon>
        <taxon>Bacteroidota</taxon>
        <taxon>Cytophagia</taxon>
        <taxon>Cytophagales</taxon>
        <taxon>Mangrovivirgaceae</taxon>
        <taxon>Mangrovivirga</taxon>
    </lineage>
</organism>
<dbReference type="PROSITE" id="PS51257">
    <property type="entry name" value="PROKAR_LIPOPROTEIN"/>
    <property type="match status" value="1"/>
</dbReference>
<dbReference type="EMBL" id="CP028923">
    <property type="protein sequence ID" value="QCK13283.1"/>
    <property type="molecule type" value="Genomic_DNA"/>
</dbReference>
<dbReference type="InterPro" id="IPR032342">
    <property type="entry name" value="DUF4861"/>
</dbReference>
<keyword evidence="3" id="KW-1185">Reference proteome</keyword>
<evidence type="ECO:0000256" key="1">
    <source>
        <dbReference type="SAM" id="SignalP"/>
    </source>
</evidence>